<sequence>MSEDVAKAQPSVAAIAAAVALAQPEVRRKRRRVPSACMEEPCDDLLMSPTTGAAVSWPPIGQPPTDQTDRSGFTTGTGSSSHELTSLQTEAALDARAVMAAVQQVQSGRCSLASPSPAALAAMMGMGVPGPSNEVEGASSSNSSSASGEEAAAKAGVTTPRPAMKRQRALESREGEKQQALSLRHPAQYVMLTTDQADIVKAYFRFVNPLLGCAQLSQSLEALACLQSRQPSALLDSPVLKIQLDAMAAHVLAASNPELAQVAKSSAHMAVTYARDPYTRNLASTNFMITGLYFGVDPKRFNEHMSRAWDIVIELAARKGKVIKRASQSGSDYMALMRAFAVLDEAPNAKALLQMTALGDEQAVRLACGCTQHMATQVWSPMPRSWWTVVYGVTGEAIEAYLTSAEATLFLPPLSHAFVDTMVRTLVYADAGACAEPVDESVDVGEFSRNLMLPGARHRRLVELMPLMINMSKMMLADVQAHSPHNAQALCYGGFTALMAAYYLCIVDHLAYTNGDTSFRFLEVALRIMESSPLSRGVALANYLLSVTAINAVCAHSLSALQRIDAALDPLYAVSPSELSPLPAVRLAIETCSLNASVTLGTIDASTAAMFGTAAAVDTTSAAPTGAACSSGFPPSRAPSETSFVDNNDILDMLAGHDDLELVFLAP</sequence>
<evidence type="ECO:0000256" key="1">
    <source>
        <dbReference type="SAM" id="MobiDB-lite"/>
    </source>
</evidence>
<evidence type="ECO:0000313" key="2">
    <source>
        <dbReference type="EMBL" id="KNC51919.1"/>
    </source>
</evidence>
<feature type="region of interest" description="Disordered" evidence="1">
    <location>
        <begin position="58"/>
        <end position="84"/>
    </location>
</feature>
<dbReference type="AlphaFoldDB" id="A0A0L0DHS0"/>
<feature type="region of interest" description="Disordered" evidence="1">
    <location>
        <begin position="130"/>
        <end position="181"/>
    </location>
</feature>
<feature type="compositionally biased region" description="Low complexity" evidence="1">
    <location>
        <begin position="71"/>
        <end position="81"/>
    </location>
</feature>
<reference evidence="2 3" key="1">
    <citation type="submission" date="2010-05" db="EMBL/GenBank/DDBJ databases">
        <title>The Genome Sequence of Thecamonas trahens ATCC 50062.</title>
        <authorList>
            <consortium name="The Broad Institute Genome Sequencing Platform"/>
            <person name="Russ C."/>
            <person name="Cuomo C."/>
            <person name="Shea T."/>
            <person name="Young S.K."/>
            <person name="Zeng Q."/>
            <person name="Koehrsen M."/>
            <person name="Haas B."/>
            <person name="Borodovsky M."/>
            <person name="Guigo R."/>
            <person name="Alvarado L."/>
            <person name="Berlin A."/>
            <person name="Bochicchio J."/>
            <person name="Borenstein D."/>
            <person name="Chapman S."/>
            <person name="Chen Z."/>
            <person name="Freedman E."/>
            <person name="Gellesch M."/>
            <person name="Goldberg J."/>
            <person name="Griggs A."/>
            <person name="Gujja S."/>
            <person name="Heilman E."/>
            <person name="Heiman D."/>
            <person name="Hepburn T."/>
            <person name="Howarth C."/>
            <person name="Jen D."/>
            <person name="Larson L."/>
            <person name="Mehta T."/>
            <person name="Park D."/>
            <person name="Pearson M."/>
            <person name="Roberts A."/>
            <person name="Saif S."/>
            <person name="Shenoy N."/>
            <person name="Sisk P."/>
            <person name="Stolte C."/>
            <person name="Sykes S."/>
            <person name="Thomson T."/>
            <person name="Walk T."/>
            <person name="White J."/>
            <person name="Yandava C."/>
            <person name="Burger G."/>
            <person name="Gray M.W."/>
            <person name="Holland P.W.H."/>
            <person name="King N."/>
            <person name="Lang F.B.F."/>
            <person name="Roger A.J."/>
            <person name="Ruiz-Trillo I."/>
            <person name="Lander E."/>
            <person name="Nusbaum C."/>
        </authorList>
    </citation>
    <scope>NUCLEOTIDE SEQUENCE [LARGE SCALE GENOMIC DNA]</scope>
    <source>
        <strain evidence="2 3">ATCC 50062</strain>
    </source>
</reference>
<proteinExistence type="predicted"/>
<organism evidence="2 3">
    <name type="scientific">Thecamonas trahens ATCC 50062</name>
    <dbReference type="NCBI Taxonomy" id="461836"/>
    <lineage>
        <taxon>Eukaryota</taxon>
        <taxon>Apusozoa</taxon>
        <taxon>Apusomonadida</taxon>
        <taxon>Apusomonadidae</taxon>
        <taxon>Thecamonas</taxon>
    </lineage>
</organism>
<name>A0A0L0DHS0_THETB</name>
<protein>
    <submittedName>
        <fullName evidence="2">Uncharacterized protein</fullName>
    </submittedName>
</protein>
<feature type="compositionally biased region" description="Low complexity" evidence="1">
    <location>
        <begin position="130"/>
        <end position="157"/>
    </location>
</feature>
<evidence type="ECO:0000313" key="3">
    <source>
        <dbReference type="Proteomes" id="UP000054408"/>
    </source>
</evidence>
<dbReference type="Proteomes" id="UP000054408">
    <property type="component" value="Unassembled WGS sequence"/>
</dbReference>
<dbReference type="EMBL" id="GL349471">
    <property type="protein sequence ID" value="KNC51919.1"/>
    <property type="molecule type" value="Genomic_DNA"/>
</dbReference>
<dbReference type="RefSeq" id="XP_013755516.1">
    <property type="nucleotide sequence ID" value="XM_013900062.1"/>
</dbReference>
<gene>
    <name evidence="2" type="ORF">AMSG_08156</name>
</gene>
<dbReference type="GeneID" id="25566914"/>
<feature type="compositionally biased region" description="Basic and acidic residues" evidence="1">
    <location>
        <begin position="168"/>
        <end position="177"/>
    </location>
</feature>
<accession>A0A0L0DHS0</accession>
<keyword evidence="3" id="KW-1185">Reference proteome</keyword>